<organism evidence="2 3">
    <name type="scientific">Pleurodeles waltl</name>
    <name type="common">Iberian ribbed newt</name>
    <dbReference type="NCBI Taxonomy" id="8319"/>
    <lineage>
        <taxon>Eukaryota</taxon>
        <taxon>Metazoa</taxon>
        <taxon>Chordata</taxon>
        <taxon>Craniata</taxon>
        <taxon>Vertebrata</taxon>
        <taxon>Euteleostomi</taxon>
        <taxon>Amphibia</taxon>
        <taxon>Batrachia</taxon>
        <taxon>Caudata</taxon>
        <taxon>Salamandroidea</taxon>
        <taxon>Salamandridae</taxon>
        <taxon>Pleurodelinae</taxon>
        <taxon>Pleurodeles</taxon>
    </lineage>
</organism>
<evidence type="ECO:0000256" key="1">
    <source>
        <dbReference type="SAM" id="MobiDB-lite"/>
    </source>
</evidence>
<keyword evidence="3" id="KW-1185">Reference proteome</keyword>
<feature type="compositionally biased region" description="Basic and acidic residues" evidence="1">
    <location>
        <begin position="55"/>
        <end position="71"/>
    </location>
</feature>
<feature type="compositionally biased region" description="Polar residues" evidence="1">
    <location>
        <begin position="43"/>
        <end position="53"/>
    </location>
</feature>
<dbReference type="AlphaFoldDB" id="A0AAV7QWM4"/>
<dbReference type="Proteomes" id="UP001066276">
    <property type="component" value="Chromosome 6"/>
</dbReference>
<evidence type="ECO:0000313" key="3">
    <source>
        <dbReference type="Proteomes" id="UP001066276"/>
    </source>
</evidence>
<gene>
    <name evidence="2" type="ORF">NDU88_009088</name>
</gene>
<name>A0AAV7QWM4_PLEWA</name>
<evidence type="ECO:0000313" key="2">
    <source>
        <dbReference type="EMBL" id="KAJ1142775.1"/>
    </source>
</evidence>
<accession>A0AAV7QWM4</accession>
<protein>
    <submittedName>
        <fullName evidence="2">Uncharacterized protein</fullName>
    </submittedName>
</protein>
<reference evidence="2" key="1">
    <citation type="journal article" date="2022" name="bioRxiv">
        <title>Sequencing and chromosome-scale assembly of the giantPleurodeles waltlgenome.</title>
        <authorList>
            <person name="Brown T."/>
            <person name="Elewa A."/>
            <person name="Iarovenko S."/>
            <person name="Subramanian E."/>
            <person name="Araus A.J."/>
            <person name="Petzold A."/>
            <person name="Susuki M."/>
            <person name="Suzuki K.-i.T."/>
            <person name="Hayashi T."/>
            <person name="Toyoda A."/>
            <person name="Oliveira C."/>
            <person name="Osipova E."/>
            <person name="Leigh N.D."/>
            <person name="Simon A."/>
            <person name="Yun M.H."/>
        </authorList>
    </citation>
    <scope>NUCLEOTIDE SEQUENCE</scope>
    <source>
        <strain evidence="2">20211129_DDA</strain>
        <tissue evidence="2">Liver</tissue>
    </source>
</reference>
<proteinExistence type="predicted"/>
<sequence>MQCFLTRKSSGQEPIMRNFRVTGGRKGTLRSDLAGQEEEPEKNATTRAKNVTSGADKEAVKELRTTRKQEDIVTTSGSPRERRTRRQYPRTPATL</sequence>
<feature type="region of interest" description="Disordered" evidence="1">
    <location>
        <begin position="25"/>
        <end position="95"/>
    </location>
</feature>
<dbReference type="EMBL" id="JANPWB010000010">
    <property type="protein sequence ID" value="KAJ1142775.1"/>
    <property type="molecule type" value="Genomic_DNA"/>
</dbReference>
<comment type="caution">
    <text evidence="2">The sequence shown here is derived from an EMBL/GenBank/DDBJ whole genome shotgun (WGS) entry which is preliminary data.</text>
</comment>